<dbReference type="Gene3D" id="3.90.79.10">
    <property type="entry name" value="Nucleoside Triphosphate Pyrophosphohydrolase"/>
    <property type="match status" value="1"/>
</dbReference>
<comment type="caution">
    <text evidence="2">The sequence shown here is derived from an EMBL/GenBank/DDBJ whole genome shotgun (WGS) entry which is preliminary data.</text>
</comment>
<dbReference type="AlphaFoldDB" id="A0A4Q7MZN7"/>
<proteinExistence type="predicted"/>
<dbReference type="Pfam" id="PF21906">
    <property type="entry name" value="WHD_NrtR"/>
    <property type="match status" value="1"/>
</dbReference>
<dbReference type="PROSITE" id="PS51462">
    <property type="entry name" value="NUDIX"/>
    <property type="match status" value="1"/>
</dbReference>
<evidence type="ECO:0000313" key="3">
    <source>
        <dbReference type="Proteomes" id="UP000293874"/>
    </source>
</evidence>
<dbReference type="Gene3D" id="1.10.10.10">
    <property type="entry name" value="Winged helix-like DNA-binding domain superfamily/Winged helix DNA-binding domain"/>
    <property type="match status" value="1"/>
</dbReference>
<gene>
    <name evidence="2" type="ORF">EV199_4603</name>
</gene>
<dbReference type="PANTHER" id="PTHR43736:SF4">
    <property type="entry name" value="SLR1690 PROTEIN"/>
    <property type="match status" value="1"/>
</dbReference>
<dbReference type="CDD" id="cd18873">
    <property type="entry name" value="NUDIX_NadM_like"/>
    <property type="match status" value="1"/>
</dbReference>
<accession>A0A4Q7MZN7</accession>
<organism evidence="2 3">
    <name type="scientific">Pseudobacter ginsenosidimutans</name>
    <dbReference type="NCBI Taxonomy" id="661488"/>
    <lineage>
        <taxon>Bacteria</taxon>
        <taxon>Pseudomonadati</taxon>
        <taxon>Bacteroidota</taxon>
        <taxon>Chitinophagia</taxon>
        <taxon>Chitinophagales</taxon>
        <taxon>Chitinophagaceae</taxon>
        <taxon>Pseudobacter</taxon>
    </lineage>
</organism>
<dbReference type="InterPro" id="IPR000086">
    <property type="entry name" value="NUDIX_hydrolase_dom"/>
</dbReference>
<dbReference type="EMBL" id="SGXA01000002">
    <property type="protein sequence ID" value="RZS72680.1"/>
    <property type="molecule type" value="Genomic_DNA"/>
</dbReference>
<dbReference type="InterPro" id="IPR036390">
    <property type="entry name" value="WH_DNA-bd_sf"/>
</dbReference>
<protein>
    <submittedName>
        <fullName evidence="2">ADP-ribose pyrophosphatase YjhB (NUDIX family)</fullName>
    </submittedName>
</protein>
<dbReference type="SUPFAM" id="SSF46785">
    <property type="entry name" value="Winged helix' DNA-binding domain"/>
    <property type="match status" value="1"/>
</dbReference>
<keyword evidence="3" id="KW-1185">Reference proteome</keyword>
<dbReference type="InterPro" id="IPR015797">
    <property type="entry name" value="NUDIX_hydrolase-like_dom_sf"/>
</dbReference>
<dbReference type="SUPFAM" id="SSF55811">
    <property type="entry name" value="Nudix"/>
    <property type="match status" value="1"/>
</dbReference>
<dbReference type="PANTHER" id="PTHR43736">
    <property type="entry name" value="ADP-RIBOSE PYROPHOSPHATASE"/>
    <property type="match status" value="1"/>
</dbReference>
<dbReference type="InterPro" id="IPR054105">
    <property type="entry name" value="WHD_NrtR"/>
</dbReference>
<feature type="domain" description="Nudix hydrolase" evidence="1">
    <location>
        <begin position="22"/>
        <end position="156"/>
    </location>
</feature>
<evidence type="ECO:0000313" key="2">
    <source>
        <dbReference type="EMBL" id="RZS72680.1"/>
    </source>
</evidence>
<dbReference type="Pfam" id="PF00293">
    <property type="entry name" value="NUDIX"/>
    <property type="match status" value="1"/>
</dbReference>
<name>A0A4Q7MZN7_9BACT</name>
<evidence type="ECO:0000259" key="1">
    <source>
        <dbReference type="PROSITE" id="PS51462"/>
    </source>
</evidence>
<reference evidence="2 3" key="1">
    <citation type="submission" date="2019-02" db="EMBL/GenBank/DDBJ databases">
        <title>Genomic Encyclopedia of Type Strains, Phase IV (KMG-IV): sequencing the most valuable type-strain genomes for metagenomic binning, comparative biology and taxonomic classification.</title>
        <authorList>
            <person name="Goeker M."/>
        </authorList>
    </citation>
    <scope>NUCLEOTIDE SEQUENCE [LARGE SCALE GENOMIC DNA]</scope>
    <source>
        <strain evidence="2 3">DSM 18116</strain>
    </source>
</reference>
<dbReference type="Proteomes" id="UP000293874">
    <property type="component" value="Unassembled WGS sequence"/>
</dbReference>
<sequence length="249" mass="29193">MSNDYNIPDDLYLYMPSGYSSAQRMAVAIDSVVFGFDGEEIRLLLIHRGFKPEKNKWSLMGGFVQEKESLDDAATRILKQLTGLEGVYMEQVQVFGEPDRDPLERTISVVYFSLIDIEKYKKQLSEDYRPEWFSLDQLPGLIFDHGKMIQTALERLRYKAALHPILFELLREKFTIRELFNLYQGVYGKELDKRNFVRKLNDTGLLIRQKEKETGTSKKGSFYYKLNKRKYRANVKAFISLMPSRDLLR</sequence>
<dbReference type="InterPro" id="IPR036388">
    <property type="entry name" value="WH-like_DNA-bd_sf"/>
</dbReference>